<evidence type="ECO:0008006" key="7">
    <source>
        <dbReference type="Google" id="ProtNLM"/>
    </source>
</evidence>
<dbReference type="InterPro" id="IPR016024">
    <property type="entry name" value="ARM-type_fold"/>
</dbReference>
<dbReference type="PROSITE" id="PS50077">
    <property type="entry name" value="HEAT_REPEAT"/>
    <property type="match status" value="1"/>
</dbReference>
<keyword evidence="1" id="KW-0677">Repeat</keyword>
<evidence type="ECO:0000313" key="6">
    <source>
        <dbReference type="Proteomes" id="UP000077755"/>
    </source>
</evidence>
<evidence type="ECO:0000313" key="5">
    <source>
        <dbReference type="EMBL" id="WOH04141.1"/>
    </source>
</evidence>
<dbReference type="STRING" id="79200.A0A161ZTP2"/>
<dbReference type="OMA" id="SRWYLLE"/>
<dbReference type="OrthoDB" id="409644at2759"/>
<dbReference type="Proteomes" id="UP000077755">
    <property type="component" value="Chromosome 6"/>
</dbReference>
<proteinExistence type="predicted"/>
<evidence type="ECO:0000256" key="2">
    <source>
        <dbReference type="PROSITE-ProRule" id="PRU00103"/>
    </source>
</evidence>
<feature type="repeat" description="HEAT" evidence="2">
    <location>
        <begin position="389"/>
        <end position="417"/>
    </location>
</feature>
<dbReference type="PANTHER" id="PTHR46241">
    <property type="entry name" value="ARMADILLO REPEAT-CONTAINING PROTEIN 4 ARMC4"/>
    <property type="match status" value="1"/>
</dbReference>
<dbReference type="EMBL" id="CP093348">
    <property type="protein sequence ID" value="WOH04141.1"/>
    <property type="molecule type" value="Genomic_DNA"/>
</dbReference>
<dbReference type="PROSITE" id="PS50176">
    <property type="entry name" value="ARM_REPEAT"/>
    <property type="match status" value="1"/>
</dbReference>
<dbReference type="Pfam" id="PF00514">
    <property type="entry name" value="Arm"/>
    <property type="match status" value="1"/>
</dbReference>
<dbReference type="InterPro" id="IPR021133">
    <property type="entry name" value="HEAT_type_2"/>
</dbReference>
<dbReference type="SUPFAM" id="SSF48371">
    <property type="entry name" value="ARM repeat"/>
    <property type="match status" value="1"/>
</dbReference>
<evidence type="ECO:0000313" key="4">
    <source>
        <dbReference type="EMBL" id="KZM90030.1"/>
    </source>
</evidence>
<gene>
    <name evidence="4" type="ORF">DCAR_022605</name>
    <name evidence="5" type="ORF">DCAR_0623549</name>
</gene>
<dbReference type="InterPro" id="IPR000225">
    <property type="entry name" value="Armadillo"/>
</dbReference>
<sequence length="459" mass="49641">MEQSRLEGRQAESSTRWEEALNLYQEVILGDDESLSVQATIKLSRLSSLAPENIIVRTVPILVSLLCRSSTTESTSMLTACAYCLKCIACQGDGRLATIIAQTGATKVILSILPHSEGHLQKILLKCLRNVIVFGDADQMIVIGDGGLEVILAMLKSCFNGLRKYLLEILSTLALSREARRVIFSLGCVSFIVESARQGSMISRTRASQVIGLLGLVRRARRMLVDLGAIQVLTGLLRDGDTSAKLVASNALGVISSHANFIRPVAEAGTIPLYADLLQGPGPMGKEIAEDVFCILSVEEPIALTISEHLVRILGGNNSEAQAASADVLWNLSGYKHSFSVVQRSGAIPLLIELLSSSDSDDVKERVSGVIAQLSYNKSDRMALANAGVIPLLTNILQDDSAELRDNAAEALVNFSEDPLLRPRIADAVNIPSFQNMQNRLMQIRASDARFADLEIDDD</sequence>
<dbReference type="AlphaFoldDB" id="A0A161ZTP2"/>
<dbReference type="SMART" id="SM00185">
    <property type="entry name" value="ARM"/>
    <property type="match status" value="6"/>
</dbReference>
<dbReference type="InterPro" id="IPR011989">
    <property type="entry name" value="ARM-like"/>
</dbReference>
<protein>
    <recommendedName>
        <fullName evidence="7">Armadillo repeat-containing domain-containing protein</fullName>
    </recommendedName>
</protein>
<feature type="repeat" description="ARM" evidence="3">
    <location>
        <begin position="346"/>
        <end position="389"/>
    </location>
</feature>
<accession>A0A161ZTP2</accession>
<reference evidence="5" key="2">
    <citation type="submission" date="2022-03" db="EMBL/GenBank/DDBJ databases">
        <title>Draft title - Genomic analysis of global carrot germplasm unveils the trajectory of domestication and the origin of high carotenoid orange carrot.</title>
        <authorList>
            <person name="Iorizzo M."/>
            <person name="Ellison S."/>
            <person name="Senalik D."/>
            <person name="Macko-Podgorni A."/>
            <person name="Grzebelus D."/>
            <person name="Bostan H."/>
            <person name="Rolling W."/>
            <person name="Curaba J."/>
            <person name="Simon P."/>
        </authorList>
    </citation>
    <scope>NUCLEOTIDE SEQUENCE</scope>
    <source>
        <tissue evidence="5">Leaf</tissue>
    </source>
</reference>
<organism evidence="4">
    <name type="scientific">Daucus carota subsp. sativus</name>
    <name type="common">Carrot</name>
    <dbReference type="NCBI Taxonomy" id="79200"/>
    <lineage>
        <taxon>Eukaryota</taxon>
        <taxon>Viridiplantae</taxon>
        <taxon>Streptophyta</taxon>
        <taxon>Embryophyta</taxon>
        <taxon>Tracheophyta</taxon>
        <taxon>Spermatophyta</taxon>
        <taxon>Magnoliopsida</taxon>
        <taxon>eudicotyledons</taxon>
        <taxon>Gunneridae</taxon>
        <taxon>Pentapetalae</taxon>
        <taxon>asterids</taxon>
        <taxon>campanulids</taxon>
        <taxon>Apiales</taxon>
        <taxon>Apiaceae</taxon>
        <taxon>Apioideae</taxon>
        <taxon>Scandiceae</taxon>
        <taxon>Daucinae</taxon>
        <taxon>Daucus</taxon>
        <taxon>Daucus sect. Daucus</taxon>
    </lineage>
</organism>
<evidence type="ECO:0000256" key="1">
    <source>
        <dbReference type="ARBA" id="ARBA00022737"/>
    </source>
</evidence>
<dbReference type="Gene3D" id="1.25.10.10">
    <property type="entry name" value="Leucine-rich Repeat Variant"/>
    <property type="match status" value="2"/>
</dbReference>
<dbReference type="PANTHER" id="PTHR46241:SF1">
    <property type="entry name" value="OUTER DYNEIN ARM-DOCKING COMPLEX SUBUNIT 2"/>
    <property type="match status" value="1"/>
</dbReference>
<name>A0A161ZTP2_DAUCS</name>
<reference evidence="4" key="1">
    <citation type="journal article" date="2016" name="Nat. Genet.">
        <title>A high-quality carrot genome assembly provides new insights into carotenoid accumulation and asterid genome evolution.</title>
        <authorList>
            <person name="Iorizzo M."/>
            <person name="Ellison S."/>
            <person name="Senalik D."/>
            <person name="Zeng P."/>
            <person name="Satapoomin P."/>
            <person name="Huang J."/>
            <person name="Bowman M."/>
            <person name="Iovene M."/>
            <person name="Sanseverino W."/>
            <person name="Cavagnaro P."/>
            <person name="Yildiz M."/>
            <person name="Macko-Podgorni A."/>
            <person name="Moranska E."/>
            <person name="Grzebelus E."/>
            <person name="Grzebelus D."/>
            <person name="Ashrafi H."/>
            <person name="Zheng Z."/>
            <person name="Cheng S."/>
            <person name="Spooner D."/>
            <person name="Van Deynze A."/>
            <person name="Simon P."/>
        </authorList>
    </citation>
    <scope>NUCLEOTIDE SEQUENCE [LARGE SCALE GENOMIC DNA]</scope>
    <source>
        <tissue evidence="4">Leaf</tissue>
    </source>
</reference>
<dbReference type="EMBL" id="LNRQ01000006">
    <property type="protein sequence ID" value="KZM90030.1"/>
    <property type="molecule type" value="Genomic_DNA"/>
</dbReference>
<dbReference type="Gramene" id="KZM90030">
    <property type="protein sequence ID" value="KZM90030"/>
    <property type="gene ID" value="DCAR_022605"/>
</dbReference>
<evidence type="ECO:0000256" key="3">
    <source>
        <dbReference type="PROSITE-ProRule" id="PRU00259"/>
    </source>
</evidence>
<keyword evidence="6" id="KW-1185">Reference proteome</keyword>